<dbReference type="NCBIfam" id="TIGR00205">
    <property type="entry name" value="fliE"/>
    <property type="match status" value="1"/>
</dbReference>
<dbReference type="PRINTS" id="PR01006">
    <property type="entry name" value="FLGHOOKFLIE"/>
</dbReference>
<dbReference type="GO" id="GO:0005198">
    <property type="term" value="F:structural molecule activity"/>
    <property type="evidence" value="ECO:0007669"/>
    <property type="project" value="UniProtKB-UniRule"/>
</dbReference>
<gene>
    <name evidence="5 6" type="primary">fliE</name>
    <name evidence="6" type="ORF">DVJ77_11975</name>
</gene>
<keyword evidence="6" id="KW-0282">Flagellum</keyword>
<dbReference type="Proteomes" id="UP000253782">
    <property type="component" value="Unassembled WGS sequence"/>
</dbReference>
<keyword evidence="7" id="KW-1185">Reference proteome</keyword>
<evidence type="ECO:0000313" key="7">
    <source>
        <dbReference type="Proteomes" id="UP000253782"/>
    </source>
</evidence>
<sequence>MSVAPLEAISIGRIGQLPEGPVESAKVGTSFMQMIGSGINEINGSLTHADAMARALAAGQNVPVHDVMIAMEQAHLKLQLAVQVRNRVVDAYQNLTNMQM</sequence>
<comment type="subcellular location">
    <subcellularLocation>
        <location evidence="1 5">Bacterial flagellum basal body</location>
    </subcellularLocation>
</comment>
<protein>
    <recommendedName>
        <fullName evidence="3 5">Flagellar hook-basal body complex protein FliE</fullName>
    </recommendedName>
</protein>
<dbReference type="GO" id="GO:0003774">
    <property type="term" value="F:cytoskeletal motor activity"/>
    <property type="evidence" value="ECO:0007669"/>
    <property type="project" value="InterPro"/>
</dbReference>
<dbReference type="GO" id="GO:0071973">
    <property type="term" value="P:bacterial-type flagellum-dependent cell motility"/>
    <property type="evidence" value="ECO:0007669"/>
    <property type="project" value="InterPro"/>
</dbReference>
<dbReference type="HAMAP" id="MF_00724">
    <property type="entry name" value="FliE"/>
    <property type="match status" value="1"/>
</dbReference>
<dbReference type="Pfam" id="PF02049">
    <property type="entry name" value="FliE"/>
    <property type="match status" value="1"/>
</dbReference>
<dbReference type="OrthoDB" id="8909229at2"/>
<evidence type="ECO:0000256" key="5">
    <source>
        <dbReference type="HAMAP-Rule" id="MF_00724"/>
    </source>
</evidence>
<keyword evidence="4 5" id="KW-0975">Bacterial flagellum</keyword>
<comment type="similarity">
    <text evidence="2 5">Belongs to the FliE family.</text>
</comment>
<organism evidence="6 7">
    <name type="scientific">Dyella tabacisoli</name>
    <dbReference type="NCBI Taxonomy" id="2282381"/>
    <lineage>
        <taxon>Bacteria</taxon>
        <taxon>Pseudomonadati</taxon>
        <taxon>Pseudomonadota</taxon>
        <taxon>Gammaproteobacteria</taxon>
        <taxon>Lysobacterales</taxon>
        <taxon>Rhodanobacteraceae</taxon>
        <taxon>Dyella</taxon>
    </lineage>
</organism>
<comment type="caution">
    <text evidence="6">The sequence shown here is derived from an EMBL/GenBank/DDBJ whole genome shotgun (WGS) entry which is preliminary data.</text>
</comment>
<dbReference type="RefSeq" id="WP_114845767.1">
    <property type="nucleotide sequence ID" value="NZ_JBHSPE010000020.1"/>
</dbReference>
<dbReference type="PANTHER" id="PTHR34653">
    <property type="match status" value="1"/>
</dbReference>
<evidence type="ECO:0000313" key="6">
    <source>
        <dbReference type="EMBL" id="RDD81424.1"/>
    </source>
</evidence>
<dbReference type="PANTHER" id="PTHR34653:SF1">
    <property type="entry name" value="FLAGELLAR HOOK-BASAL BODY COMPLEX PROTEIN FLIE"/>
    <property type="match status" value="1"/>
</dbReference>
<dbReference type="InterPro" id="IPR001624">
    <property type="entry name" value="FliE"/>
</dbReference>
<evidence type="ECO:0000256" key="1">
    <source>
        <dbReference type="ARBA" id="ARBA00004117"/>
    </source>
</evidence>
<evidence type="ECO:0000256" key="4">
    <source>
        <dbReference type="ARBA" id="ARBA00023143"/>
    </source>
</evidence>
<name>A0A369UKY5_9GAMM</name>
<keyword evidence="6" id="KW-0966">Cell projection</keyword>
<evidence type="ECO:0000256" key="3">
    <source>
        <dbReference type="ARBA" id="ARBA00018024"/>
    </source>
</evidence>
<dbReference type="AlphaFoldDB" id="A0A369UKY5"/>
<evidence type="ECO:0000256" key="2">
    <source>
        <dbReference type="ARBA" id="ARBA00009272"/>
    </source>
</evidence>
<dbReference type="GO" id="GO:0009425">
    <property type="term" value="C:bacterial-type flagellum basal body"/>
    <property type="evidence" value="ECO:0007669"/>
    <property type="project" value="UniProtKB-SubCell"/>
</dbReference>
<keyword evidence="6" id="KW-0969">Cilium</keyword>
<proteinExistence type="inferred from homology"/>
<accession>A0A369UKY5</accession>
<dbReference type="EMBL" id="QQAH01000010">
    <property type="protein sequence ID" value="RDD81424.1"/>
    <property type="molecule type" value="Genomic_DNA"/>
</dbReference>
<reference evidence="6 7" key="1">
    <citation type="submission" date="2018-07" db="EMBL/GenBank/DDBJ databases">
        <title>Dyella tabacisoli L4-6T, whole genome shotgun sequence.</title>
        <authorList>
            <person name="Zhou X.-K."/>
            <person name="Li W.-J."/>
            <person name="Duan Y.-Q."/>
        </authorList>
    </citation>
    <scope>NUCLEOTIDE SEQUENCE [LARGE SCALE GENOMIC DNA]</scope>
    <source>
        <strain evidence="6 7">L4-6</strain>
    </source>
</reference>